<protein>
    <submittedName>
        <fullName evidence="2">Uncharacterized protein</fullName>
    </submittedName>
</protein>
<feature type="compositionally biased region" description="Basic and acidic residues" evidence="1">
    <location>
        <begin position="66"/>
        <end position="91"/>
    </location>
</feature>
<feature type="compositionally biased region" description="Basic and acidic residues" evidence="1">
    <location>
        <begin position="1"/>
        <end position="11"/>
    </location>
</feature>
<evidence type="ECO:0000256" key="1">
    <source>
        <dbReference type="SAM" id="MobiDB-lite"/>
    </source>
</evidence>
<feature type="region of interest" description="Disordered" evidence="1">
    <location>
        <begin position="1"/>
        <end position="111"/>
    </location>
</feature>
<evidence type="ECO:0000313" key="2">
    <source>
        <dbReference type="EMBL" id="GAA0951647.1"/>
    </source>
</evidence>
<dbReference type="EMBL" id="BAAAHQ010000051">
    <property type="protein sequence ID" value="GAA0951647.1"/>
    <property type="molecule type" value="Genomic_DNA"/>
</dbReference>
<comment type="caution">
    <text evidence="2">The sequence shown here is derived from an EMBL/GenBank/DDBJ whole genome shotgun (WGS) entry which is preliminary data.</text>
</comment>
<name>A0ABN1R482_9ACTN</name>
<keyword evidence="3" id="KW-1185">Reference proteome</keyword>
<sequence length="111" mass="12022">MCGAQQKERVQIVEPTAKTPVETRDQAVRRSVGLEGAQPRADGDHLALPDRGGDGEVGGPQPVGVVDRDHASPADGSREPDGARTCRENRTLRRQRQVGAPVPGQPRSRWR</sequence>
<evidence type="ECO:0000313" key="3">
    <source>
        <dbReference type="Proteomes" id="UP001501578"/>
    </source>
</evidence>
<reference evidence="2 3" key="1">
    <citation type="journal article" date="2019" name="Int. J. Syst. Evol. Microbiol.">
        <title>The Global Catalogue of Microorganisms (GCM) 10K type strain sequencing project: providing services to taxonomists for standard genome sequencing and annotation.</title>
        <authorList>
            <consortium name="The Broad Institute Genomics Platform"/>
            <consortium name="The Broad Institute Genome Sequencing Center for Infectious Disease"/>
            <person name="Wu L."/>
            <person name="Ma J."/>
        </authorList>
    </citation>
    <scope>NUCLEOTIDE SEQUENCE [LARGE SCALE GENOMIC DNA]</scope>
    <source>
        <strain evidence="2 3">JCM 11136</strain>
    </source>
</reference>
<organism evidence="2 3">
    <name type="scientific">Nonomuraea longicatena</name>
    <dbReference type="NCBI Taxonomy" id="83682"/>
    <lineage>
        <taxon>Bacteria</taxon>
        <taxon>Bacillati</taxon>
        <taxon>Actinomycetota</taxon>
        <taxon>Actinomycetes</taxon>
        <taxon>Streptosporangiales</taxon>
        <taxon>Streptosporangiaceae</taxon>
        <taxon>Nonomuraea</taxon>
    </lineage>
</organism>
<dbReference type="Proteomes" id="UP001501578">
    <property type="component" value="Unassembled WGS sequence"/>
</dbReference>
<feature type="compositionally biased region" description="Basic and acidic residues" evidence="1">
    <location>
        <begin position="41"/>
        <end position="54"/>
    </location>
</feature>
<gene>
    <name evidence="2" type="ORF">GCM10009560_72590</name>
</gene>
<accession>A0ABN1R482</accession>
<proteinExistence type="predicted"/>